<name>A0A5A8CFJ4_CAFRO</name>
<dbReference type="EMBL" id="VLTM01000111">
    <property type="protein sequence ID" value="KAA0151793.1"/>
    <property type="molecule type" value="Genomic_DNA"/>
</dbReference>
<dbReference type="PANTHER" id="PTHR18901:SF38">
    <property type="entry name" value="PSEUDOURIDINE-5'-PHOSPHATASE"/>
    <property type="match status" value="1"/>
</dbReference>
<accession>A0A5A8CFJ4</accession>
<comment type="caution">
    <text evidence="1">The sequence shown here is derived from an EMBL/GenBank/DDBJ whole genome shotgun (WGS) entry which is preliminary data.</text>
</comment>
<dbReference type="Pfam" id="PF00702">
    <property type="entry name" value="Hydrolase"/>
    <property type="match status" value="1"/>
</dbReference>
<dbReference type="InterPro" id="IPR023214">
    <property type="entry name" value="HAD_sf"/>
</dbReference>
<dbReference type="SFLD" id="SFLDG01129">
    <property type="entry name" value="C1.5:_HAD__Beta-PGM__Phosphata"/>
    <property type="match status" value="1"/>
</dbReference>
<evidence type="ECO:0000313" key="3">
    <source>
        <dbReference type="Proteomes" id="UP000324907"/>
    </source>
</evidence>
<evidence type="ECO:0000313" key="2">
    <source>
        <dbReference type="EMBL" id="KAA0153234.1"/>
    </source>
</evidence>
<dbReference type="Gene3D" id="3.40.50.1000">
    <property type="entry name" value="HAD superfamily/HAD-like"/>
    <property type="match status" value="1"/>
</dbReference>
<sequence>MAAAPTASLEGVVFDLDGTLLDTEPAYFAAYRQTALALGAATYTFEDDHILIVGSQEHAGAVLLVDRLRLDCSPEAFLAKRDEFLGDGFARAGPLPGAVDLVRRAAARFPGKVAVATSSSREYLRSKVTPHADGGAELAEAKAALFGPFLGGEAAAGEGGSGPIAAADAVVVCGDDAGPGAKPLASKPAPDIFLAAAARVGADPARCIAVEDSPAGVRAAHAAGMRVVFVQGDERVRAKDPAAAALAVVVATGLDKVDWDALLGGAR</sequence>
<dbReference type="SFLD" id="SFLDS00003">
    <property type="entry name" value="Haloacid_Dehalogenase"/>
    <property type="match status" value="1"/>
</dbReference>
<protein>
    <submittedName>
        <fullName evidence="1">Uncharacterized protein</fullName>
    </submittedName>
</protein>
<dbReference type="Gene3D" id="1.10.150.240">
    <property type="entry name" value="Putative phosphatase, domain 2"/>
    <property type="match status" value="1"/>
</dbReference>
<dbReference type="PANTHER" id="PTHR18901">
    <property type="entry name" value="2-DEOXYGLUCOSE-6-PHOSPHATE PHOSPHATASE 2"/>
    <property type="match status" value="1"/>
</dbReference>
<dbReference type="NCBIfam" id="TIGR01509">
    <property type="entry name" value="HAD-SF-IA-v3"/>
    <property type="match status" value="1"/>
</dbReference>
<reference evidence="3 4" key="1">
    <citation type="submission" date="2019-07" db="EMBL/GenBank/DDBJ databases">
        <title>Genomes of Cafeteria roenbergensis.</title>
        <authorList>
            <person name="Fischer M.G."/>
            <person name="Hackl T."/>
            <person name="Roman M."/>
        </authorList>
    </citation>
    <scope>NUCLEOTIDE SEQUENCE [LARGE SCALE GENOMIC DNA]</scope>
    <source>
        <strain evidence="1 4">Cflag</strain>
        <strain evidence="2 3">RCC970-E3</strain>
    </source>
</reference>
<dbReference type="Proteomes" id="UP000324907">
    <property type="component" value="Unassembled WGS sequence"/>
</dbReference>
<organism evidence="1 4">
    <name type="scientific">Cafeteria roenbergensis</name>
    <name type="common">Marine flagellate</name>
    <dbReference type="NCBI Taxonomy" id="33653"/>
    <lineage>
        <taxon>Eukaryota</taxon>
        <taxon>Sar</taxon>
        <taxon>Stramenopiles</taxon>
        <taxon>Bigyra</taxon>
        <taxon>Opalozoa</taxon>
        <taxon>Bicosoecida</taxon>
        <taxon>Cafeteriaceae</taxon>
        <taxon>Cafeteria</taxon>
    </lineage>
</organism>
<gene>
    <name evidence="2" type="ORF">FNF28_06968</name>
    <name evidence="1" type="ORF">FNF31_06744</name>
</gene>
<dbReference type="Proteomes" id="UP000325113">
    <property type="component" value="Unassembled WGS sequence"/>
</dbReference>
<dbReference type="InterPro" id="IPR023198">
    <property type="entry name" value="PGP-like_dom2"/>
</dbReference>
<dbReference type="InterPro" id="IPR006439">
    <property type="entry name" value="HAD-SF_hydro_IA"/>
</dbReference>
<dbReference type="SUPFAM" id="SSF56784">
    <property type="entry name" value="HAD-like"/>
    <property type="match status" value="1"/>
</dbReference>
<dbReference type="AlphaFoldDB" id="A0A5A8CFJ4"/>
<dbReference type="EMBL" id="VLTL01000201">
    <property type="protein sequence ID" value="KAA0153234.1"/>
    <property type="molecule type" value="Genomic_DNA"/>
</dbReference>
<evidence type="ECO:0000313" key="1">
    <source>
        <dbReference type="EMBL" id="KAA0151793.1"/>
    </source>
</evidence>
<dbReference type="InterPro" id="IPR036412">
    <property type="entry name" value="HAD-like_sf"/>
</dbReference>
<evidence type="ECO:0000313" key="4">
    <source>
        <dbReference type="Proteomes" id="UP000325113"/>
    </source>
</evidence>
<proteinExistence type="predicted"/>